<protein>
    <submittedName>
        <fullName evidence="2">HPr family phosphocarrier protein</fullName>
    </submittedName>
</protein>
<dbReference type="SUPFAM" id="SSF55594">
    <property type="entry name" value="HPr-like"/>
    <property type="match status" value="1"/>
</dbReference>
<dbReference type="Pfam" id="PF00381">
    <property type="entry name" value="PTS-HPr"/>
    <property type="match status" value="1"/>
</dbReference>
<keyword evidence="3" id="KW-1185">Reference proteome</keyword>
<dbReference type="AlphaFoldDB" id="A0A846TZF5"/>
<comment type="caution">
    <text evidence="2">The sequence shown here is derived from an EMBL/GenBank/DDBJ whole genome shotgun (WGS) entry which is preliminary data.</text>
</comment>
<dbReference type="PROSITE" id="PS51350">
    <property type="entry name" value="PTS_HPR_DOM"/>
    <property type="match status" value="1"/>
</dbReference>
<gene>
    <name evidence="2" type="ORF">HER12_00120</name>
</gene>
<dbReference type="Proteomes" id="UP000584587">
    <property type="component" value="Unassembled WGS sequence"/>
</dbReference>
<evidence type="ECO:0000313" key="2">
    <source>
        <dbReference type="EMBL" id="NKE38164.1"/>
    </source>
</evidence>
<reference evidence="2 3" key="1">
    <citation type="submission" date="2020-04" db="EMBL/GenBank/DDBJ databases">
        <title>Complete genome sequence of Spiroplasma platyhelix ATCC 51748, an insect isolate.</title>
        <authorList>
            <person name="Green E.A."/>
            <person name="Klassen J.L."/>
        </authorList>
    </citation>
    <scope>NUCLEOTIDE SEQUENCE [LARGE SCALE GENOMIC DNA]</scope>
    <source>
        <strain evidence="2 3">PALS-1</strain>
    </source>
</reference>
<name>A0A846TZF5_9MOLU</name>
<dbReference type="RefSeq" id="WP_168104643.1">
    <property type="nucleotide sequence ID" value="NZ_CP051215.1"/>
</dbReference>
<accession>A0A846TZF5</accession>
<feature type="domain" description="HPr" evidence="1">
    <location>
        <begin position="8"/>
        <end position="113"/>
    </location>
</feature>
<proteinExistence type="predicted"/>
<dbReference type="InterPro" id="IPR035895">
    <property type="entry name" value="HPr-like_sf"/>
</dbReference>
<evidence type="ECO:0000313" key="3">
    <source>
        <dbReference type="Proteomes" id="UP000584587"/>
    </source>
</evidence>
<sequence length="113" mass="12437">MNNENKEIYAVQILDKAKVGLHARPVAKIVAITSDKKYQDTTVEVIKLADNTDLNNEISFTGEEPKANGKSILSFIGLAVKNENKIAFIIQGPNCKEIITAIKKVLKDENLIA</sequence>
<dbReference type="InterPro" id="IPR000032">
    <property type="entry name" value="HPr-like"/>
</dbReference>
<dbReference type="EMBL" id="JAAVVK010000001">
    <property type="protein sequence ID" value="NKE38164.1"/>
    <property type="molecule type" value="Genomic_DNA"/>
</dbReference>
<dbReference type="Gene3D" id="3.30.1340.10">
    <property type="entry name" value="HPr-like"/>
    <property type="match status" value="1"/>
</dbReference>
<organism evidence="2 3">
    <name type="scientific">Spiroplasma platyhelix PALS-1</name>
    <dbReference type="NCBI Taxonomy" id="1276218"/>
    <lineage>
        <taxon>Bacteria</taxon>
        <taxon>Bacillati</taxon>
        <taxon>Mycoplasmatota</taxon>
        <taxon>Mollicutes</taxon>
        <taxon>Entomoplasmatales</taxon>
        <taxon>Spiroplasmataceae</taxon>
        <taxon>Spiroplasma</taxon>
    </lineage>
</organism>
<evidence type="ECO:0000259" key="1">
    <source>
        <dbReference type="PROSITE" id="PS51350"/>
    </source>
</evidence>